<accession>A0A2G5ERB3</accession>
<evidence type="ECO:0000313" key="5">
    <source>
        <dbReference type="EMBL" id="PIA58289.1"/>
    </source>
</evidence>
<reference evidence="5 6" key="1">
    <citation type="submission" date="2017-09" db="EMBL/GenBank/DDBJ databases">
        <title>WGS assembly of Aquilegia coerulea Goldsmith.</title>
        <authorList>
            <person name="Hodges S."/>
            <person name="Kramer E."/>
            <person name="Nordborg M."/>
            <person name="Tomkins J."/>
            <person name="Borevitz J."/>
            <person name="Derieg N."/>
            <person name="Yan J."/>
            <person name="Mihaltcheva S."/>
            <person name="Hayes R.D."/>
            <person name="Rokhsar D."/>
        </authorList>
    </citation>
    <scope>NUCLEOTIDE SEQUENCE [LARGE SCALE GENOMIC DNA]</scope>
    <source>
        <strain evidence="6">cv. Goldsmith</strain>
    </source>
</reference>
<dbReference type="EMBL" id="KZ305022">
    <property type="protein sequence ID" value="PIA58288.1"/>
    <property type="molecule type" value="Genomic_DNA"/>
</dbReference>
<gene>
    <name evidence="5" type="ORF">AQUCO_00500311v1</name>
</gene>
<keyword evidence="6" id="KW-1185">Reference proteome</keyword>
<evidence type="ECO:0000313" key="6">
    <source>
        <dbReference type="Proteomes" id="UP000230069"/>
    </source>
</evidence>
<organism evidence="5 6">
    <name type="scientific">Aquilegia coerulea</name>
    <name type="common">Rocky mountain columbine</name>
    <dbReference type="NCBI Taxonomy" id="218851"/>
    <lineage>
        <taxon>Eukaryota</taxon>
        <taxon>Viridiplantae</taxon>
        <taxon>Streptophyta</taxon>
        <taxon>Embryophyta</taxon>
        <taxon>Tracheophyta</taxon>
        <taxon>Spermatophyta</taxon>
        <taxon>Magnoliopsida</taxon>
        <taxon>Ranunculales</taxon>
        <taxon>Ranunculaceae</taxon>
        <taxon>Thalictroideae</taxon>
        <taxon>Aquilegia</taxon>
    </lineage>
</organism>
<keyword evidence="4" id="KW-0620">Polyamine biosynthesis</keyword>
<dbReference type="AlphaFoldDB" id="A0A2G5ERB3"/>
<dbReference type="InterPro" id="IPR048283">
    <property type="entry name" value="AdoMetDC-like"/>
</dbReference>
<name>A0A2G5ERB3_AQUCA</name>
<dbReference type="GO" id="GO:0004014">
    <property type="term" value="F:adenosylmethionine decarboxylase activity"/>
    <property type="evidence" value="ECO:0007669"/>
    <property type="project" value="InterPro"/>
</dbReference>
<evidence type="ECO:0000256" key="3">
    <source>
        <dbReference type="ARBA" id="ARBA00023066"/>
    </source>
</evidence>
<sequence>MGFDTETVGFESLIKRVLSCFGPTEFSVAITYDGGVHSWGENAAVKGYACENQVKQELPGGGCILYKCFSATDKELAYADKEMEYGSSSPKSTLHCWEDVMEDEIVMEKNVMGCSSLVSSVIMA</sequence>
<dbReference type="Pfam" id="PF01536">
    <property type="entry name" value="SAM_decarbox"/>
    <property type="match status" value="1"/>
</dbReference>
<dbReference type="GO" id="GO:0008295">
    <property type="term" value="P:spermidine biosynthetic process"/>
    <property type="evidence" value="ECO:0007669"/>
    <property type="project" value="UniProtKB-KW"/>
</dbReference>
<dbReference type="SUPFAM" id="SSF56276">
    <property type="entry name" value="S-adenosylmethionine decarboxylase"/>
    <property type="match status" value="1"/>
</dbReference>
<dbReference type="InterPro" id="IPR016067">
    <property type="entry name" value="S-AdoMet_deCO2ase_core"/>
</dbReference>
<evidence type="ECO:0000256" key="4">
    <source>
        <dbReference type="ARBA" id="ARBA00023115"/>
    </source>
</evidence>
<protein>
    <submittedName>
        <fullName evidence="5">Uncharacterized protein</fullName>
    </submittedName>
</protein>
<dbReference type="UniPathway" id="UPA00331">
    <property type="reaction ID" value="UER00451"/>
</dbReference>
<evidence type="ECO:0000256" key="2">
    <source>
        <dbReference type="ARBA" id="ARBA00008466"/>
    </source>
</evidence>
<comment type="pathway">
    <text evidence="1">Amine and polyamine biosynthesis; S-adenosylmethioninamine biosynthesis; S-adenosylmethioninamine from S-adenosyl-L-methionine: step 1/1.</text>
</comment>
<keyword evidence="3" id="KW-0745">Spermidine biosynthesis</keyword>
<dbReference type="EMBL" id="KZ305022">
    <property type="protein sequence ID" value="PIA58289.1"/>
    <property type="molecule type" value="Genomic_DNA"/>
</dbReference>
<dbReference type="STRING" id="218851.A0A2G5ERB3"/>
<dbReference type="OrthoDB" id="1068353at2759"/>
<dbReference type="Gene3D" id="3.60.90.10">
    <property type="entry name" value="S-adenosylmethionine decarboxylase"/>
    <property type="match status" value="1"/>
</dbReference>
<proteinExistence type="inferred from homology"/>
<evidence type="ECO:0000256" key="1">
    <source>
        <dbReference type="ARBA" id="ARBA00004911"/>
    </source>
</evidence>
<comment type="similarity">
    <text evidence="2">Belongs to the eukaryotic AdoMetDC family.</text>
</comment>
<dbReference type="Proteomes" id="UP000230069">
    <property type="component" value="Unassembled WGS sequence"/>
</dbReference>